<reference evidence="1" key="1">
    <citation type="submission" date="2020-05" db="EMBL/GenBank/DDBJ databases">
        <authorList>
            <person name="Rincon C."/>
            <person name="Sanders R I."/>
            <person name="Robbins C."/>
            <person name="Chaturvedi A."/>
        </authorList>
    </citation>
    <scope>NUCLEOTIDE SEQUENCE</scope>
    <source>
        <strain evidence="1">CHB12</strain>
    </source>
</reference>
<dbReference type="AlphaFoldDB" id="A0A915ZRU1"/>
<sequence length="166" mass="19659">MLVEFIILPYIYYHLKTIINHRILLKSLVSNSQIHQIQFFGLNKNIYAKYLNITSIKLCHKVTNNLFICSNDDARGIIKLSKNYDCLTCEIYNHGKWGGGGWDKLYYFYQIQHENQRINQLLLVYVNYQLPGNFNSSLSWDLKLKKDNRIFDIWNILIFLIGLVYG</sequence>
<proteinExistence type="predicted"/>
<evidence type="ECO:0000313" key="1">
    <source>
        <dbReference type="EMBL" id="CAB5385433.1"/>
    </source>
</evidence>
<evidence type="ECO:0000313" key="2">
    <source>
        <dbReference type="Proteomes" id="UP000684084"/>
    </source>
</evidence>
<accession>A0A915ZRU1</accession>
<comment type="caution">
    <text evidence="1">The sequence shown here is derived from an EMBL/GenBank/DDBJ whole genome shotgun (WGS) entry which is preliminary data.</text>
</comment>
<dbReference type="OrthoDB" id="10300133at2759"/>
<name>A0A915ZRU1_9GLOM</name>
<protein>
    <submittedName>
        <fullName evidence="1">Uncharacterized protein</fullName>
    </submittedName>
</protein>
<gene>
    <name evidence="1" type="ORF">CHRIB12_LOCUS19296</name>
</gene>
<dbReference type="EMBL" id="CAGKOT010000053">
    <property type="protein sequence ID" value="CAB5385433.1"/>
    <property type="molecule type" value="Genomic_DNA"/>
</dbReference>
<dbReference type="Proteomes" id="UP000684084">
    <property type="component" value="Unassembled WGS sequence"/>
</dbReference>
<organism evidence="1 2">
    <name type="scientific">Rhizophagus irregularis</name>
    <dbReference type="NCBI Taxonomy" id="588596"/>
    <lineage>
        <taxon>Eukaryota</taxon>
        <taxon>Fungi</taxon>
        <taxon>Fungi incertae sedis</taxon>
        <taxon>Mucoromycota</taxon>
        <taxon>Glomeromycotina</taxon>
        <taxon>Glomeromycetes</taxon>
        <taxon>Glomerales</taxon>
        <taxon>Glomeraceae</taxon>
        <taxon>Rhizophagus</taxon>
    </lineage>
</organism>